<name>A0A7M5WQE8_9CNID</name>
<reference evidence="2" key="1">
    <citation type="submission" date="2021-01" db="UniProtKB">
        <authorList>
            <consortium name="EnsemblMetazoa"/>
        </authorList>
    </citation>
    <scope>IDENTIFICATION</scope>
</reference>
<feature type="region of interest" description="Disordered" evidence="1">
    <location>
        <begin position="60"/>
        <end position="122"/>
    </location>
</feature>
<keyword evidence="3" id="KW-1185">Reference proteome</keyword>
<dbReference type="AlphaFoldDB" id="A0A7M5WQE8"/>
<proteinExistence type="predicted"/>
<dbReference type="Proteomes" id="UP000594262">
    <property type="component" value="Unplaced"/>
</dbReference>
<organism evidence="2 3">
    <name type="scientific">Clytia hemisphaerica</name>
    <dbReference type="NCBI Taxonomy" id="252671"/>
    <lineage>
        <taxon>Eukaryota</taxon>
        <taxon>Metazoa</taxon>
        <taxon>Cnidaria</taxon>
        <taxon>Hydrozoa</taxon>
        <taxon>Hydroidolina</taxon>
        <taxon>Leptothecata</taxon>
        <taxon>Obeliida</taxon>
        <taxon>Clytiidae</taxon>
        <taxon>Clytia</taxon>
    </lineage>
</organism>
<evidence type="ECO:0000313" key="3">
    <source>
        <dbReference type="Proteomes" id="UP000594262"/>
    </source>
</evidence>
<protein>
    <submittedName>
        <fullName evidence="2">Uncharacterized protein</fullName>
    </submittedName>
</protein>
<evidence type="ECO:0000256" key="1">
    <source>
        <dbReference type="SAM" id="MobiDB-lite"/>
    </source>
</evidence>
<accession>A0A7M5WQE8</accession>
<sequence length="122" mass="13563">MSEQDNEPAMDLNGDIVKVSNTDFVIRRDDTLNITFVLCSSLTTLKQNLVNIQAFTVKTASDEADTNSTTAKSQEVVEDIRPRRQPTENIDQTMGNIGITENGVKVPTENTDRSMLLTDQDQ</sequence>
<dbReference type="EnsemblMetazoa" id="CLYHEMT001662.2">
    <property type="protein sequence ID" value="CLYHEMP001662.2"/>
    <property type="gene ID" value="CLYHEMG001662"/>
</dbReference>
<evidence type="ECO:0000313" key="2">
    <source>
        <dbReference type="EnsemblMetazoa" id="CLYHEMP001662.2"/>
    </source>
</evidence>